<organism evidence="5 6">
    <name type="scientific">Daphnia sinensis</name>
    <dbReference type="NCBI Taxonomy" id="1820382"/>
    <lineage>
        <taxon>Eukaryota</taxon>
        <taxon>Metazoa</taxon>
        <taxon>Ecdysozoa</taxon>
        <taxon>Arthropoda</taxon>
        <taxon>Crustacea</taxon>
        <taxon>Branchiopoda</taxon>
        <taxon>Diplostraca</taxon>
        <taxon>Cladocera</taxon>
        <taxon>Anomopoda</taxon>
        <taxon>Daphniidae</taxon>
        <taxon>Daphnia</taxon>
        <taxon>Daphnia similis group</taxon>
    </lineage>
</organism>
<keyword evidence="1 2" id="KW-0193">Cuticle</keyword>
<dbReference type="AlphaFoldDB" id="A0AAD5PX94"/>
<comment type="caution">
    <text evidence="5">The sequence shown here is derived from an EMBL/GenBank/DDBJ whole genome shotgun (WGS) entry which is preliminary data.</text>
</comment>
<evidence type="ECO:0000256" key="3">
    <source>
        <dbReference type="SAM" id="MobiDB-lite"/>
    </source>
</evidence>
<proteinExistence type="predicted"/>
<feature type="region of interest" description="Disordered" evidence="3">
    <location>
        <begin position="367"/>
        <end position="386"/>
    </location>
</feature>
<feature type="region of interest" description="Disordered" evidence="3">
    <location>
        <begin position="158"/>
        <end position="210"/>
    </location>
</feature>
<dbReference type="GO" id="GO:0005615">
    <property type="term" value="C:extracellular space"/>
    <property type="evidence" value="ECO:0007669"/>
    <property type="project" value="TreeGrafter"/>
</dbReference>
<feature type="compositionally biased region" description="Low complexity" evidence="3">
    <location>
        <begin position="458"/>
        <end position="480"/>
    </location>
</feature>
<dbReference type="GO" id="GO:0031012">
    <property type="term" value="C:extracellular matrix"/>
    <property type="evidence" value="ECO:0007669"/>
    <property type="project" value="TreeGrafter"/>
</dbReference>
<dbReference type="InterPro" id="IPR051217">
    <property type="entry name" value="Insect_Cuticle_Struc_Prot"/>
</dbReference>
<dbReference type="Pfam" id="PF00379">
    <property type="entry name" value="Chitin_bind_4"/>
    <property type="match status" value="1"/>
</dbReference>
<feature type="compositionally biased region" description="Low complexity" evidence="3">
    <location>
        <begin position="372"/>
        <end position="386"/>
    </location>
</feature>
<gene>
    <name evidence="5" type="ORF">GHT06_015464</name>
</gene>
<dbReference type="GO" id="GO:0042302">
    <property type="term" value="F:structural constituent of cuticle"/>
    <property type="evidence" value="ECO:0007669"/>
    <property type="project" value="UniProtKB-UniRule"/>
</dbReference>
<feature type="compositionally biased region" description="Polar residues" evidence="3">
    <location>
        <begin position="591"/>
        <end position="605"/>
    </location>
</feature>
<sequence length="812" mass="85689">MSVAVLTLVCLMAIIVAGQNEWEEFNFGLDESLLYEESYGYASTPPVATATKFNNNSIVFPTSPAAESDPEPEPEPKAPTAAAIHALNTKTARPYSFGYAVEDNKAGLDFGHRETSDGLVVTGTYYVLLPDGRKETVNYKADANGYVAEVSYEGEAKLDDNQSPKAKGTFGKLQVDSGISGPAPEVETPRSGLSSKAPSSQIAGQQTPPALAGSQLSALKTPLVNNSSTASSTTSLVSSSTTQPSLIPTNVPSKISPSTAIESSTASSTTSLVPSSTTQPSLIPTPVPSPISPSTALESSTATSKLTTPIVPSPTQISNSTAKPSTPSVSTLIATSTSMPIPTSGTPPVSVANASLSSVPISIGTPIPPTSNPGVTTPPVTSPSSTAVPIQISVPATIPTPRPNATATSISTPSVVTPIPKSPPSSLTSPAATNSTPVQNVTSLPSPQTIGTRPMGTPSSDSPSSPSVVPKAPDASSSTSQSFSDALAAFVRSAGPTFIFCRNLLPNCTNKNRPSRASNAKGSNTHQTLPPCNYCITLKKTCSNLESSEPVSPIRNDTYQAFQPLIPSPPSWPPVTSPTELARAIIDPTSSGKVSASTISNSTKPRPSDRFSESIDFSDALDEAPSDLFDVAQYAETHFSYCRGIRSFCPRLESTRPYWEGSSEVPRKWKESFLSTINACSYCRSLWPLCFELETSEFLLDPAQLFTLRALEEDVSDAVFTVNYCRNMTEDCAALNTTQYLKEFTPQARSVPVPDPVPSQISFPEEQSVSELIDELSEPLESEEQNGKDLEGIQLVIYCRRLSSICSQLLSM</sequence>
<feature type="signal peptide" evidence="4">
    <location>
        <begin position="1"/>
        <end position="18"/>
    </location>
</feature>
<dbReference type="PROSITE" id="PS51155">
    <property type="entry name" value="CHIT_BIND_RR_2"/>
    <property type="match status" value="1"/>
</dbReference>
<dbReference type="EMBL" id="WJBH02000005">
    <property type="protein sequence ID" value="KAI9558675.1"/>
    <property type="molecule type" value="Genomic_DNA"/>
</dbReference>
<keyword evidence="6" id="KW-1185">Reference proteome</keyword>
<dbReference type="InterPro" id="IPR031311">
    <property type="entry name" value="CHIT_BIND_RR_consensus"/>
</dbReference>
<evidence type="ECO:0000313" key="5">
    <source>
        <dbReference type="EMBL" id="KAI9558675.1"/>
    </source>
</evidence>
<feature type="compositionally biased region" description="Polar residues" evidence="3">
    <location>
        <begin position="296"/>
        <end position="307"/>
    </location>
</feature>
<feature type="region of interest" description="Disordered" evidence="3">
    <location>
        <begin position="225"/>
        <end position="328"/>
    </location>
</feature>
<protein>
    <submittedName>
        <fullName evidence="5">Uncharacterized protein</fullName>
    </submittedName>
</protein>
<dbReference type="InterPro" id="IPR000618">
    <property type="entry name" value="Insect_cuticle"/>
</dbReference>
<feature type="region of interest" description="Disordered" evidence="3">
    <location>
        <begin position="591"/>
        <end position="611"/>
    </location>
</feature>
<feature type="compositionally biased region" description="Polar residues" evidence="3">
    <location>
        <begin position="246"/>
        <end position="255"/>
    </location>
</feature>
<evidence type="ECO:0000256" key="1">
    <source>
        <dbReference type="ARBA" id="ARBA00022460"/>
    </source>
</evidence>
<feature type="compositionally biased region" description="Polar residues" evidence="3">
    <location>
        <begin position="313"/>
        <end position="328"/>
    </location>
</feature>
<feature type="compositionally biased region" description="Low complexity" evidence="3">
    <location>
        <begin position="227"/>
        <end position="245"/>
    </location>
</feature>
<dbReference type="PANTHER" id="PTHR12236:SF79">
    <property type="entry name" value="CUTICULAR PROTEIN 50CB-RELATED"/>
    <property type="match status" value="1"/>
</dbReference>
<reference evidence="5 6" key="1">
    <citation type="submission" date="2022-05" db="EMBL/GenBank/DDBJ databases">
        <title>A multi-omics perspective on studying reproductive biology in Daphnia sinensis.</title>
        <authorList>
            <person name="Jia J."/>
        </authorList>
    </citation>
    <scope>NUCLEOTIDE SEQUENCE [LARGE SCALE GENOMIC DNA]</scope>
    <source>
        <strain evidence="5 6">WSL</strain>
    </source>
</reference>
<feature type="compositionally biased region" description="Polar residues" evidence="3">
    <location>
        <begin position="403"/>
        <end position="415"/>
    </location>
</feature>
<evidence type="ECO:0000313" key="6">
    <source>
        <dbReference type="Proteomes" id="UP000820818"/>
    </source>
</evidence>
<dbReference type="Proteomes" id="UP000820818">
    <property type="component" value="Linkage Group LG5"/>
</dbReference>
<keyword evidence="4" id="KW-0732">Signal</keyword>
<feature type="region of interest" description="Disordered" evidence="3">
    <location>
        <begin position="395"/>
        <end position="480"/>
    </location>
</feature>
<evidence type="ECO:0000256" key="4">
    <source>
        <dbReference type="SAM" id="SignalP"/>
    </source>
</evidence>
<name>A0AAD5PX94_9CRUS</name>
<dbReference type="PROSITE" id="PS00233">
    <property type="entry name" value="CHIT_BIND_RR_1"/>
    <property type="match status" value="1"/>
</dbReference>
<dbReference type="PANTHER" id="PTHR12236">
    <property type="entry name" value="STRUCTURAL CONTITUENT OF CUTICLE"/>
    <property type="match status" value="1"/>
</dbReference>
<feature type="compositionally biased region" description="Low complexity" evidence="3">
    <location>
        <begin position="256"/>
        <end position="282"/>
    </location>
</feature>
<feature type="compositionally biased region" description="Polar residues" evidence="3">
    <location>
        <begin position="438"/>
        <end position="451"/>
    </location>
</feature>
<feature type="compositionally biased region" description="Polar residues" evidence="3">
    <location>
        <begin position="191"/>
        <end position="210"/>
    </location>
</feature>
<accession>A0AAD5PX94</accession>
<feature type="compositionally biased region" description="Low complexity" evidence="3">
    <location>
        <begin position="424"/>
        <end position="437"/>
    </location>
</feature>
<feature type="chain" id="PRO_5042004437" evidence="4">
    <location>
        <begin position="19"/>
        <end position="812"/>
    </location>
</feature>
<evidence type="ECO:0000256" key="2">
    <source>
        <dbReference type="PROSITE-ProRule" id="PRU00497"/>
    </source>
</evidence>